<accession>A0A379EZ18</accession>
<organism evidence="1 2">
    <name type="scientific">Prevotella pallens</name>
    <dbReference type="NCBI Taxonomy" id="60133"/>
    <lineage>
        <taxon>Bacteria</taxon>
        <taxon>Pseudomonadati</taxon>
        <taxon>Bacteroidota</taxon>
        <taxon>Bacteroidia</taxon>
        <taxon>Bacteroidales</taxon>
        <taxon>Prevotellaceae</taxon>
        <taxon>Prevotella</taxon>
    </lineage>
</organism>
<protein>
    <submittedName>
        <fullName evidence="1">Uncharacterized protein</fullName>
    </submittedName>
</protein>
<dbReference type="OrthoDB" id="1095915at2"/>
<dbReference type="GeneID" id="78570228"/>
<dbReference type="EMBL" id="UGTP01000001">
    <property type="protein sequence ID" value="SUC11637.1"/>
    <property type="molecule type" value="Genomic_DNA"/>
</dbReference>
<evidence type="ECO:0000313" key="2">
    <source>
        <dbReference type="Proteomes" id="UP000254235"/>
    </source>
</evidence>
<reference evidence="1 2" key="1">
    <citation type="submission" date="2018-06" db="EMBL/GenBank/DDBJ databases">
        <authorList>
            <consortium name="Pathogen Informatics"/>
            <person name="Doyle S."/>
        </authorList>
    </citation>
    <scope>NUCLEOTIDE SEQUENCE [LARGE SCALE GENOMIC DNA]</scope>
    <source>
        <strain evidence="1 2">NCTC13043</strain>
    </source>
</reference>
<dbReference type="RefSeq" id="WP_115082894.1">
    <property type="nucleotide sequence ID" value="NZ_CALBEW010000073.1"/>
</dbReference>
<dbReference type="Proteomes" id="UP000254235">
    <property type="component" value="Unassembled WGS sequence"/>
</dbReference>
<dbReference type="AlphaFoldDB" id="A0A379EZ18"/>
<name>A0A379EZ18_9BACT</name>
<proteinExistence type="predicted"/>
<sequence length="205" mass="23870">MEKTRDCQLFMTSKDELLFCEALRTFNSNIFFLDVKPSFEGDIEKRLAKNVANLKSEFVSIVNFNLISKDELSKCYKIRNGYYHFYQLGRAQMQFLRSLPDVNVEDCLQHGRIADSYDVNDIEEKVWKNRVYNILKKLGQKVYWYYTLPDGTRKIAMKAQSKLIALPDAVANYNGKNGNFMIHNRAMFVPEGIALDEINDNPKLI</sequence>
<evidence type="ECO:0000313" key="1">
    <source>
        <dbReference type="EMBL" id="SUC11637.1"/>
    </source>
</evidence>
<gene>
    <name evidence="1" type="ORF">NCTC13043_00493</name>
</gene>